<feature type="transmembrane region" description="Helical" evidence="1">
    <location>
        <begin position="40"/>
        <end position="58"/>
    </location>
</feature>
<organism evidence="2 3">
    <name type="scientific">Clostridium formicaceticum</name>
    <dbReference type="NCBI Taxonomy" id="1497"/>
    <lineage>
        <taxon>Bacteria</taxon>
        <taxon>Bacillati</taxon>
        <taxon>Bacillota</taxon>
        <taxon>Clostridia</taxon>
        <taxon>Eubacteriales</taxon>
        <taxon>Clostridiaceae</taxon>
        <taxon>Clostridium</taxon>
    </lineage>
</organism>
<dbReference type="RefSeq" id="WP_070963576.1">
    <property type="nucleotide sequence ID" value="NZ_CP017603.1"/>
</dbReference>
<sequence length="85" mass="9418">MEVILGELLFLSYIYLFCFLGALSKDLLETFLGNIEEILVMKVIVSSLAVAIVLYGGSDKILEKMACKPFTALCYIMGLVSFEVL</sequence>
<keyword evidence="1" id="KW-0812">Transmembrane</keyword>
<gene>
    <name evidence="2" type="ORF">BJL90_01210</name>
</gene>
<dbReference type="Proteomes" id="UP000177894">
    <property type="component" value="Chromosome"/>
</dbReference>
<evidence type="ECO:0000313" key="3">
    <source>
        <dbReference type="Proteomes" id="UP000177894"/>
    </source>
</evidence>
<evidence type="ECO:0000313" key="2">
    <source>
        <dbReference type="EMBL" id="AOY74692.1"/>
    </source>
</evidence>
<keyword evidence="3" id="KW-1185">Reference proteome</keyword>
<accession>A0ABM6EP74</accession>
<name>A0ABM6EP74_9CLOT</name>
<reference evidence="2 3" key="1">
    <citation type="submission" date="2016-10" db="EMBL/GenBank/DDBJ databases">
        <title>Complete Genome Sequence of Acetogen Clostridium formicoaceticum ATCC 27076.</title>
        <authorList>
            <person name="Bao T."/>
            <person name="Cheng C."/>
            <person name="Zhao J."/>
            <person name="Yang S.-T."/>
            <person name="Wang J."/>
            <person name="Wang M."/>
        </authorList>
    </citation>
    <scope>NUCLEOTIDE SEQUENCE [LARGE SCALE GENOMIC DNA]</scope>
    <source>
        <strain evidence="2 3">ATCC 27076</strain>
    </source>
</reference>
<keyword evidence="1" id="KW-0472">Membrane</keyword>
<dbReference type="EMBL" id="CP017603">
    <property type="protein sequence ID" value="AOY74692.1"/>
    <property type="molecule type" value="Genomic_DNA"/>
</dbReference>
<protein>
    <submittedName>
        <fullName evidence="2">Uncharacterized protein</fullName>
    </submittedName>
</protein>
<evidence type="ECO:0000256" key="1">
    <source>
        <dbReference type="SAM" id="Phobius"/>
    </source>
</evidence>
<keyword evidence="1" id="KW-1133">Transmembrane helix</keyword>
<proteinExistence type="predicted"/>